<evidence type="ECO:0000313" key="1">
    <source>
        <dbReference type="EMBL" id="MDI9859344.1"/>
    </source>
</evidence>
<dbReference type="InterPro" id="IPR019292">
    <property type="entry name" value="McrC"/>
</dbReference>
<comment type="caution">
    <text evidence="1">The sequence shown here is derived from an EMBL/GenBank/DDBJ whole genome shotgun (WGS) entry which is preliminary data.</text>
</comment>
<accession>A0ABT6Y796</accession>
<gene>
    <name evidence="1" type="ORF">QM524_09000</name>
</gene>
<dbReference type="Pfam" id="PF10117">
    <property type="entry name" value="McrBC"/>
    <property type="match status" value="1"/>
</dbReference>
<sequence length="429" mass="50024">MRIDTFEFGNTFCIPDNYVGGLKNYLSEVWKNRLKYQSFENVEDDTSGAKEYERIFHFDGNQLRAKNYIGFIQYQDLRINIYPKIVAQQPHKEEIIPKVLYWLSYSNRLQFPFSEISLEQQPFDDWLEAYIYLFAQHAREVLSTQPYHTYQEVVEETSFLRGGLAISEYIQSNLSTGRHQYFQSRHEPFLYDNLFNRIVKYVVKLLLSITQNTNNQHTLHELLFILDDVTDTECRAQDCDRVALNPLFQDLGLVLSMAKMFLESSSIHHSNDQHTMALLLPMEVIYEDFLSGFIKKNFPFRNPISQKMGFLASNELSQQVFATKQDIVLSFPKVIVDTKYKIRQKQDVKRGVSQNDLYQMVAYSIRSNVENVVLLYPKAWNQNSSIDTFTIEDTLACPPRKIQIKAVDVDICVDDAQINAQLANILSVD</sequence>
<dbReference type="Proteomes" id="UP001236507">
    <property type="component" value="Unassembled WGS sequence"/>
</dbReference>
<evidence type="ECO:0008006" key="3">
    <source>
        <dbReference type="Google" id="ProtNLM"/>
    </source>
</evidence>
<dbReference type="PANTHER" id="PTHR38733:SF1">
    <property type="entry name" value="TYPE IV METHYL-DIRECTED RESTRICTION ENZYME ECOKMCRBC"/>
    <property type="match status" value="1"/>
</dbReference>
<keyword evidence="2" id="KW-1185">Reference proteome</keyword>
<dbReference type="EMBL" id="JASHIF010000007">
    <property type="protein sequence ID" value="MDI9859344.1"/>
    <property type="molecule type" value="Genomic_DNA"/>
</dbReference>
<name>A0ABT6Y796_9BACT</name>
<dbReference type="PANTHER" id="PTHR38733">
    <property type="entry name" value="PROTEIN MCRC"/>
    <property type="match status" value="1"/>
</dbReference>
<proteinExistence type="predicted"/>
<evidence type="ECO:0000313" key="2">
    <source>
        <dbReference type="Proteomes" id="UP001236507"/>
    </source>
</evidence>
<protein>
    <recommendedName>
        <fullName evidence="3">Restriction endonuclease</fullName>
    </recommendedName>
</protein>
<dbReference type="RefSeq" id="WP_283344300.1">
    <property type="nucleotide sequence ID" value="NZ_JASHIF010000007.1"/>
</dbReference>
<organism evidence="1 2">
    <name type="scientific">Flectobacillus roseus</name>
    <dbReference type="NCBI Taxonomy" id="502259"/>
    <lineage>
        <taxon>Bacteria</taxon>
        <taxon>Pseudomonadati</taxon>
        <taxon>Bacteroidota</taxon>
        <taxon>Cytophagia</taxon>
        <taxon>Cytophagales</taxon>
        <taxon>Flectobacillaceae</taxon>
        <taxon>Flectobacillus</taxon>
    </lineage>
</organism>
<reference evidence="1 2" key="1">
    <citation type="submission" date="2023-05" db="EMBL/GenBank/DDBJ databases">
        <title>Novel species of genus Flectobacillus isolated from stream in China.</title>
        <authorList>
            <person name="Lu H."/>
        </authorList>
    </citation>
    <scope>NUCLEOTIDE SEQUENCE [LARGE SCALE GENOMIC DNA]</scope>
    <source>
        <strain evidence="1 2">KCTC 42575</strain>
    </source>
</reference>